<name>A0A832TAM4_9EURY</name>
<dbReference type="AlphaFoldDB" id="A0A832TAM4"/>
<sequence>MHAMLVALVASAPATLAACAIFKFLDGPLYEPVRGGTPRGVGVIPALIYAYLAPLTHGVPVAAHAVLGFVDDALGRTPTRFGVEVGHLARGTAMLVAFGWCWWKFHPITGLVAGFLPQPANIVDMQPRAFTFAALTATVATLPWWNPTLVSVAWAALIPYVLLDLKGRVMLGDAGNASVATALLLACTRGDPIGSIAFLISFTLAGAFYRFKVEPRLREYLEERLEIEDPTLMDAVWDVLTGGALGDLIKAKTFGRTEVPECGRLARLLGYRRLVLIGRSTVGERVRR</sequence>
<dbReference type="Proteomes" id="UP000619545">
    <property type="component" value="Unassembled WGS sequence"/>
</dbReference>
<keyword evidence="1" id="KW-0472">Membrane</keyword>
<dbReference type="GeneID" id="1477544"/>
<gene>
    <name evidence="2" type="ORF">HA336_05225</name>
</gene>
<keyword evidence="1" id="KW-1133">Transmembrane helix</keyword>
<dbReference type="RefSeq" id="WP_011018613.1">
    <property type="nucleotide sequence ID" value="NZ_DUJS01000004.1"/>
</dbReference>
<evidence type="ECO:0000256" key="1">
    <source>
        <dbReference type="SAM" id="Phobius"/>
    </source>
</evidence>
<protein>
    <submittedName>
        <fullName evidence="2">Uncharacterized protein</fullName>
    </submittedName>
</protein>
<proteinExistence type="predicted"/>
<feature type="transmembrane region" description="Helical" evidence="1">
    <location>
        <begin position="43"/>
        <end position="67"/>
    </location>
</feature>
<keyword evidence="1" id="KW-0812">Transmembrane</keyword>
<evidence type="ECO:0000313" key="2">
    <source>
        <dbReference type="EMBL" id="HII70616.1"/>
    </source>
</evidence>
<accession>A0A832TAM4</accession>
<evidence type="ECO:0000313" key="3">
    <source>
        <dbReference type="Proteomes" id="UP000619545"/>
    </source>
</evidence>
<reference evidence="2" key="1">
    <citation type="journal article" date="2020" name="bioRxiv">
        <title>A rank-normalized archaeal taxonomy based on genome phylogeny resolves widespread incomplete and uneven classifications.</title>
        <authorList>
            <person name="Rinke C."/>
            <person name="Chuvochina M."/>
            <person name="Mussig A.J."/>
            <person name="Chaumeil P.-A."/>
            <person name="Waite D.W."/>
            <person name="Whitman W.B."/>
            <person name="Parks D.H."/>
            <person name="Hugenholtz P."/>
        </authorList>
    </citation>
    <scope>NUCLEOTIDE SEQUENCE</scope>
    <source>
        <strain evidence="2">UBA8853</strain>
    </source>
</reference>
<dbReference type="OMA" id="GKIMMGE"/>
<dbReference type="EMBL" id="DUJS01000004">
    <property type="protein sequence ID" value="HII70616.1"/>
    <property type="molecule type" value="Genomic_DNA"/>
</dbReference>
<feature type="transmembrane region" description="Helical" evidence="1">
    <location>
        <begin position="88"/>
        <end position="105"/>
    </location>
</feature>
<feature type="transmembrane region" description="Helical" evidence="1">
    <location>
        <begin position="144"/>
        <end position="162"/>
    </location>
</feature>
<organism evidence="2 3">
    <name type="scientific">Methanopyrus kandleri</name>
    <dbReference type="NCBI Taxonomy" id="2320"/>
    <lineage>
        <taxon>Archaea</taxon>
        <taxon>Methanobacteriati</taxon>
        <taxon>Methanobacteriota</taxon>
        <taxon>Methanomada group</taxon>
        <taxon>Methanopyri</taxon>
        <taxon>Methanopyrales</taxon>
        <taxon>Methanopyraceae</taxon>
        <taxon>Methanopyrus</taxon>
    </lineage>
</organism>
<comment type="caution">
    <text evidence="2">The sequence shown here is derived from an EMBL/GenBank/DDBJ whole genome shotgun (WGS) entry which is preliminary data.</text>
</comment>